<organism evidence="1 2">
    <name type="scientific">Pluteus cervinus</name>
    <dbReference type="NCBI Taxonomy" id="181527"/>
    <lineage>
        <taxon>Eukaryota</taxon>
        <taxon>Fungi</taxon>
        <taxon>Dikarya</taxon>
        <taxon>Basidiomycota</taxon>
        <taxon>Agaricomycotina</taxon>
        <taxon>Agaricomycetes</taxon>
        <taxon>Agaricomycetidae</taxon>
        <taxon>Agaricales</taxon>
        <taxon>Pluteineae</taxon>
        <taxon>Pluteaceae</taxon>
        <taxon>Pluteus</taxon>
    </lineage>
</organism>
<dbReference type="EMBL" id="ML208523">
    <property type="protein sequence ID" value="TFK63430.1"/>
    <property type="molecule type" value="Genomic_DNA"/>
</dbReference>
<sequence length="461" mass="52181">MTRIRLPVELIHLIFRIICSCISIPELADELGRLSLACREWADIAQSLLLSVYVRHGCQYQQDRLLKTLLSSPHLVGKVNSFWENPRILSADPVAFNLTAIRNLYQELASSRNMKELILTLRDSTFPSNVHSILLSSTNLTSLSLFEVNHFPVQLLYQCTSLRHLHLVNAGFSGFNKASGTLDDSSRVDSGPPAPIQRPYLSDLYIEVVEKDPAIMAWFLNHECAFDISQLRAFHCLDIIHIETYTLAQSLIRLTSTTLEELALSPPYMFTNPTEVDSGKYNGFGHPLPNLRRLKLPLQHNFSDQASHFFWAAAFLSNLSNPERLEELDIPCIFHGDGLYRPNPDHGWDTFNAVFSPNADGSWAHFDPDIKQMPFKFPNLKIVRLGVIRLSSGLPAKHRTDRFVGVVDRLLRNISMTELLKVSVSNEPGYVDNSECWYHAPFPPEEKIVWGTVIDLTGDSD</sequence>
<reference evidence="1 2" key="1">
    <citation type="journal article" date="2019" name="Nat. Ecol. Evol.">
        <title>Megaphylogeny resolves global patterns of mushroom evolution.</title>
        <authorList>
            <person name="Varga T."/>
            <person name="Krizsan K."/>
            <person name="Foldi C."/>
            <person name="Dima B."/>
            <person name="Sanchez-Garcia M."/>
            <person name="Sanchez-Ramirez S."/>
            <person name="Szollosi G.J."/>
            <person name="Szarkandi J.G."/>
            <person name="Papp V."/>
            <person name="Albert L."/>
            <person name="Andreopoulos W."/>
            <person name="Angelini C."/>
            <person name="Antonin V."/>
            <person name="Barry K.W."/>
            <person name="Bougher N.L."/>
            <person name="Buchanan P."/>
            <person name="Buyck B."/>
            <person name="Bense V."/>
            <person name="Catcheside P."/>
            <person name="Chovatia M."/>
            <person name="Cooper J."/>
            <person name="Damon W."/>
            <person name="Desjardin D."/>
            <person name="Finy P."/>
            <person name="Geml J."/>
            <person name="Haridas S."/>
            <person name="Hughes K."/>
            <person name="Justo A."/>
            <person name="Karasinski D."/>
            <person name="Kautmanova I."/>
            <person name="Kiss B."/>
            <person name="Kocsube S."/>
            <person name="Kotiranta H."/>
            <person name="LaButti K.M."/>
            <person name="Lechner B.E."/>
            <person name="Liimatainen K."/>
            <person name="Lipzen A."/>
            <person name="Lukacs Z."/>
            <person name="Mihaltcheva S."/>
            <person name="Morgado L.N."/>
            <person name="Niskanen T."/>
            <person name="Noordeloos M.E."/>
            <person name="Ohm R.A."/>
            <person name="Ortiz-Santana B."/>
            <person name="Ovrebo C."/>
            <person name="Racz N."/>
            <person name="Riley R."/>
            <person name="Savchenko A."/>
            <person name="Shiryaev A."/>
            <person name="Soop K."/>
            <person name="Spirin V."/>
            <person name="Szebenyi C."/>
            <person name="Tomsovsky M."/>
            <person name="Tulloss R.E."/>
            <person name="Uehling J."/>
            <person name="Grigoriev I.V."/>
            <person name="Vagvolgyi C."/>
            <person name="Papp T."/>
            <person name="Martin F.M."/>
            <person name="Miettinen O."/>
            <person name="Hibbett D.S."/>
            <person name="Nagy L.G."/>
        </authorList>
    </citation>
    <scope>NUCLEOTIDE SEQUENCE [LARGE SCALE GENOMIC DNA]</scope>
    <source>
        <strain evidence="1 2">NL-1719</strain>
    </source>
</reference>
<protein>
    <submittedName>
        <fullName evidence="1">Uncharacterized protein</fullName>
    </submittedName>
</protein>
<proteinExistence type="predicted"/>
<dbReference type="Proteomes" id="UP000308600">
    <property type="component" value="Unassembled WGS sequence"/>
</dbReference>
<accession>A0ACD3ACH3</accession>
<gene>
    <name evidence="1" type="ORF">BDN72DRAFT_963934</name>
</gene>
<keyword evidence="2" id="KW-1185">Reference proteome</keyword>
<name>A0ACD3ACH3_9AGAR</name>
<evidence type="ECO:0000313" key="1">
    <source>
        <dbReference type="EMBL" id="TFK63430.1"/>
    </source>
</evidence>
<evidence type="ECO:0000313" key="2">
    <source>
        <dbReference type="Proteomes" id="UP000308600"/>
    </source>
</evidence>